<feature type="region of interest" description="Disordered" evidence="1">
    <location>
        <begin position="109"/>
        <end position="203"/>
    </location>
</feature>
<protein>
    <submittedName>
        <fullName evidence="2">Uncharacterized protein</fullName>
    </submittedName>
</protein>
<comment type="caution">
    <text evidence="2">The sequence shown here is derived from an EMBL/GenBank/DDBJ whole genome shotgun (WGS) entry which is preliminary data.</text>
</comment>
<evidence type="ECO:0000313" key="3">
    <source>
        <dbReference type="Proteomes" id="UP001155034"/>
    </source>
</evidence>
<evidence type="ECO:0000313" key="2">
    <source>
        <dbReference type="EMBL" id="MCS3866132.1"/>
    </source>
</evidence>
<gene>
    <name evidence="2" type="ORF">GGP82_002703</name>
</gene>
<sequence>MPTGRFTIGDLTFELDGSLKELAHCQAIIREINQAEYRLQRASGADEVKVIYDQDLEGERGTFDKMRLRAYDGALNYTLDIGTTDNNPLGIYVGYDKNIEVYNRETGQTWEITPDGDEVEGQNRSARSKGQDEKPHGKPHGDRQPRGGSPPDKRRQTAGPGRQASPEEAAPGSSATSSSGSAGQSAAARQAATGTPEPEEAMNMLIKQASVHPDQQLAENTTIGKKEEPLDEKIRGFAKFCGRNREYLRRVQAVQGFEDASKLQVGEVEETLRLIFSEQRLRKREKNASG</sequence>
<dbReference type="AlphaFoldDB" id="A0A9X2U3G9"/>
<organism evidence="2 3">
    <name type="scientific">Salinibacter ruber</name>
    <dbReference type="NCBI Taxonomy" id="146919"/>
    <lineage>
        <taxon>Bacteria</taxon>
        <taxon>Pseudomonadati</taxon>
        <taxon>Rhodothermota</taxon>
        <taxon>Rhodothermia</taxon>
        <taxon>Rhodothermales</taxon>
        <taxon>Salinibacteraceae</taxon>
        <taxon>Salinibacter</taxon>
    </lineage>
</organism>
<accession>A0A9X2U3G9</accession>
<proteinExistence type="predicted"/>
<feature type="compositionally biased region" description="Low complexity" evidence="1">
    <location>
        <begin position="163"/>
        <end position="196"/>
    </location>
</feature>
<evidence type="ECO:0000256" key="1">
    <source>
        <dbReference type="SAM" id="MobiDB-lite"/>
    </source>
</evidence>
<name>A0A9X2U3G9_9BACT</name>
<feature type="compositionally biased region" description="Basic and acidic residues" evidence="1">
    <location>
        <begin position="129"/>
        <end position="155"/>
    </location>
</feature>
<dbReference type="Proteomes" id="UP001155034">
    <property type="component" value="Unassembled WGS sequence"/>
</dbReference>
<dbReference type="EMBL" id="JANTYZ010000009">
    <property type="protein sequence ID" value="MCS3866132.1"/>
    <property type="molecule type" value="Genomic_DNA"/>
</dbReference>
<reference evidence="2" key="1">
    <citation type="submission" date="2022-08" db="EMBL/GenBank/DDBJ databases">
        <title>Genomic Encyclopedia of Type Strains, Phase V (KMG-V): Genome sequencing to study the core and pangenomes of soil and plant-associated prokaryotes.</title>
        <authorList>
            <person name="Whitman W."/>
        </authorList>
    </citation>
    <scope>NUCLEOTIDE SEQUENCE</scope>
    <source>
        <strain evidence="2">SP2016B</strain>
    </source>
</reference>
<dbReference type="RefSeq" id="WP_259083939.1">
    <property type="nucleotide sequence ID" value="NZ_JANTYZ010000009.1"/>
</dbReference>